<dbReference type="AlphaFoldDB" id="A0A443S159"/>
<evidence type="ECO:0000256" key="2">
    <source>
        <dbReference type="ARBA" id="ARBA00022448"/>
    </source>
</evidence>
<dbReference type="OrthoDB" id="9989122at2759"/>
<dbReference type="GO" id="GO:0005524">
    <property type="term" value="F:ATP binding"/>
    <property type="evidence" value="ECO:0007669"/>
    <property type="project" value="UniProtKB-KW"/>
</dbReference>
<dbReference type="GO" id="GO:0140359">
    <property type="term" value="F:ABC-type transporter activity"/>
    <property type="evidence" value="ECO:0007669"/>
    <property type="project" value="InterPro"/>
</dbReference>
<keyword evidence="8" id="KW-0547">Nucleotide-binding</keyword>
<keyword evidence="2" id="KW-0813">Transport</keyword>
<comment type="subcellular location">
    <subcellularLocation>
        <location evidence="1">Membrane</location>
        <topology evidence="1">Multi-pass membrane protein</topology>
    </subcellularLocation>
</comment>
<dbReference type="VEuPathDB" id="VectorBase:LDEU010781"/>
<feature type="transmembrane region" description="Helical" evidence="6">
    <location>
        <begin position="163"/>
        <end position="189"/>
    </location>
</feature>
<evidence type="ECO:0000256" key="4">
    <source>
        <dbReference type="ARBA" id="ARBA00022989"/>
    </source>
</evidence>
<feature type="transmembrane region" description="Helical" evidence="6">
    <location>
        <begin position="261"/>
        <end position="282"/>
    </location>
</feature>
<gene>
    <name evidence="8" type="ORF">B4U80_05080</name>
</gene>
<feature type="transmembrane region" description="Helical" evidence="6">
    <location>
        <begin position="230"/>
        <end position="249"/>
    </location>
</feature>
<evidence type="ECO:0000256" key="1">
    <source>
        <dbReference type="ARBA" id="ARBA00004141"/>
    </source>
</evidence>
<reference evidence="8 9" key="1">
    <citation type="journal article" date="2018" name="Gigascience">
        <title>Genomes of trombidid mites reveal novel predicted allergens and laterally-transferred genes associated with secondary metabolism.</title>
        <authorList>
            <person name="Dong X."/>
            <person name="Chaisiri K."/>
            <person name="Xia D."/>
            <person name="Armstrong S.D."/>
            <person name="Fang Y."/>
            <person name="Donnelly M.J."/>
            <person name="Kadowaki T."/>
            <person name="McGarry J.W."/>
            <person name="Darby A.C."/>
            <person name="Makepeace B.L."/>
        </authorList>
    </citation>
    <scope>NUCLEOTIDE SEQUENCE [LARGE SCALE GENOMIC DNA]</scope>
    <source>
        <strain evidence="8">UoL-UT</strain>
    </source>
</reference>
<keyword evidence="9" id="KW-1185">Reference proteome</keyword>
<evidence type="ECO:0000256" key="3">
    <source>
        <dbReference type="ARBA" id="ARBA00022692"/>
    </source>
</evidence>
<keyword evidence="3 6" id="KW-0812">Transmembrane</keyword>
<comment type="caution">
    <text evidence="8">The sequence shown here is derived from an EMBL/GenBank/DDBJ whole genome shotgun (WGS) entry which is preliminary data.</text>
</comment>
<proteinExistence type="predicted"/>
<evidence type="ECO:0000259" key="7">
    <source>
        <dbReference type="Pfam" id="PF01061"/>
    </source>
</evidence>
<feature type="transmembrane region" description="Helical" evidence="6">
    <location>
        <begin position="201"/>
        <end position="223"/>
    </location>
</feature>
<feature type="transmembrane region" description="Helical" evidence="6">
    <location>
        <begin position="120"/>
        <end position="142"/>
    </location>
</feature>
<evidence type="ECO:0000256" key="6">
    <source>
        <dbReference type="SAM" id="Phobius"/>
    </source>
</evidence>
<keyword evidence="8" id="KW-0067">ATP-binding</keyword>
<dbReference type="InterPro" id="IPR013525">
    <property type="entry name" value="ABC2_TM"/>
</dbReference>
<keyword evidence="4 6" id="KW-1133">Transmembrane helix</keyword>
<dbReference type="EMBL" id="NCKV01013016">
    <property type="protein sequence ID" value="RWS21259.1"/>
    <property type="molecule type" value="Genomic_DNA"/>
</dbReference>
<protein>
    <submittedName>
        <fullName evidence="8">ATP-binding cassette sub-family G member 4-like protein</fullName>
    </submittedName>
</protein>
<organism evidence="8 9">
    <name type="scientific">Leptotrombidium deliense</name>
    <dbReference type="NCBI Taxonomy" id="299467"/>
    <lineage>
        <taxon>Eukaryota</taxon>
        <taxon>Metazoa</taxon>
        <taxon>Ecdysozoa</taxon>
        <taxon>Arthropoda</taxon>
        <taxon>Chelicerata</taxon>
        <taxon>Arachnida</taxon>
        <taxon>Acari</taxon>
        <taxon>Acariformes</taxon>
        <taxon>Trombidiformes</taxon>
        <taxon>Prostigmata</taxon>
        <taxon>Anystina</taxon>
        <taxon>Parasitengona</taxon>
        <taxon>Trombiculoidea</taxon>
        <taxon>Trombiculidae</taxon>
        <taxon>Leptotrombidium</taxon>
    </lineage>
</organism>
<dbReference type="PANTHER" id="PTHR48041">
    <property type="entry name" value="ABC TRANSPORTER G FAMILY MEMBER 28"/>
    <property type="match status" value="1"/>
</dbReference>
<dbReference type="STRING" id="299467.A0A443S159"/>
<name>A0A443S159_9ACAR</name>
<feature type="non-terminal residue" evidence="8">
    <location>
        <position position="386"/>
    </location>
</feature>
<dbReference type="InterPro" id="IPR050352">
    <property type="entry name" value="ABCG_transporters"/>
</dbReference>
<feature type="domain" description="ABC-2 type transporter transmembrane" evidence="7">
    <location>
        <begin position="45"/>
        <end position="280"/>
    </location>
</feature>
<sequence length="386" mass="43962">MAKSQNSSRHEERRLSISCEIVEYSVPSVIAAMRNHSGNAFFSHCFTLVNRTLKTTFRDPILNYARFFEHVIVGVLIIMLYSNGIGNESGCFNTESSNESLATISMDKIRNIQTVVFQNLGFIFFSMIFLLYASMMPVVLVFPTEMSVFLRERTNGWYSCLSYFTAKTIADIPFLLLFTLIYASMIYYFTGQINDSWRFGAFIGVAMLVALIGQSIGLVFGTLCVKNLRAASFLAPLVPLPFALFSGFFIRVELIPSYLKIFTYISSIRYVIELLVIIIYGFDRCGYSSIIEDKESINGVIIKFFNYLTKLDLSYTSARPILYALAVDKNLSLNEISSFDVHFENFTLPEFNLLGFDENKSFALQELNLNDDNLWFHTWILVSTGE</sequence>
<dbReference type="PANTHER" id="PTHR48041:SF78">
    <property type="entry name" value="ABC TRANSPORTER EXPRESSED IN TRACHEA, ISOFORM A"/>
    <property type="match status" value="1"/>
</dbReference>
<dbReference type="Proteomes" id="UP000288716">
    <property type="component" value="Unassembled WGS sequence"/>
</dbReference>
<feature type="transmembrane region" description="Helical" evidence="6">
    <location>
        <begin position="61"/>
        <end position="81"/>
    </location>
</feature>
<evidence type="ECO:0000313" key="8">
    <source>
        <dbReference type="EMBL" id="RWS21259.1"/>
    </source>
</evidence>
<evidence type="ECO:0000313" key="9">
    <source>
        <dbReference type="Proteomes" id="UP000288716"/>
    </source>
</evidence>
<keyword evidence="5 6" id="KW-0472">Membrane</keyword>
<evidence type="ECO:0000256" key="5">
    <source>
        <dbReference type="ARBA" id="ARBA00023136"/>
    </source>
</evidence>
<dbReference type="Pfam" id="PF01061">
    <property type="entry name" value="ABC2_membrane"/>
    <property type="match status" value="1"/>
</dbReference>
<dbReference type="GO" id="GO:0005886">
    <property type="term" value="C:plasma membrane"/>
    <property type="evidence" value="ECO:0007669"/>
    <property type="project" value="TreeGrafter"/>
</dbReference>
<accession>A0A443S159</accession>